<keyword evidence="5 6" id="KW-0067">ATP-binding</keyword>
<dbReference type="GO" id="GO:0006083">
    <property type="term" value="P:acetate metabolic process"/>
    <property type="evidence" value="ECO:0007669"/>
    <property type="project" value="TreeGrafter"/>
</dbReference>
<dbReference type="SUPFAM" id="SSF53067">
    <property type="entry name" value="Actin-like ATPase domain"/>
    <property type="match status" value="2"/>
</dbReference>
<dbReference type="HAMAP" id="MF_00020">
    <property type="entry name" value="Acetate_kinase"/>
    <property type="match status" value="1"/>
</dbReference>
<comment type="subunit">
    <text evidence="6">Homodimer.</text>
</comment>
<dbReference type="Pfam" id="PF00871">
    <property type="entry name" value="Acetate_kinase"/>
    <property type="match status" value="1"/>
</dbReference>
<dbReference type="PRINTS" id="PR00471">
    <property type="entry name" value="ACETATEKNASE"/>
</dbReference>
<dbReference type="InterPro" id="IPR004372">
    <property type="entry name" value="Ac/propionate_kinase"/>
</dbReference>
<dbReference type="AlphaFoldDB" id="Q0ATA2"/>
<reference evidence="8 9" key="1">
    <citation type="submission" date="2006-08" db="EMBL/GenBank/DDBJ databases">
        <title>Complete sequence of Maricaulis maris MCS10.</title>
        <authorList>
            <consortium name="US DOE Joint Genome Institute"/>
            <person name="Copeland A."/>
            <person name="Lucas S."/>
            <person name="Lapidus A."/>
            <person name="Barry K."/>
            <person name="Detter J.C."/>
            <person name="Glavina del Rio T."/>
            <person name="Hammon N."/>
            <person name="Israni S."/>
            <person name="Dalin E."/>
            <person name="Tice H."/>
            <person name="Pitluck S."/>
            <person name="Saunders E."/>
            <person name="Brettin T."/>
            <person name="Bruce D."/>
            <person name="Han C."/>
            <person name="Tapia R."/>
            <person name="Gilna P."/>
            <person name="Schmutz J."/>
            <person name="Larimer F."/>
            <person name="Land M."/>
            <person name="Hauser L."/>
            <person name="Kyrpides N."/>
            <person name="Mikhailova N."/>
            <person name="Viollier P."/>
            <person name="Stephens C."/>
            <person name="Richardson P."/>
        </authorList>
    </citation>
    <scope>NUCLEOTIDE SEQUENCE [LARGE SCALE GENOMIC DNA]</scope>
    <source>
        <strain evidence="8 9">MCS10</strain>
    </source>
</reference>
<dbReference type="UniPathway" id="UPA00340">
    <property type="reaction ID" value="UER00458"/>
</dbReference>
<evidence type="ECO:0000313" key="8">
    <source>
        <dbReference type="EMBL" id="ABI64485.1"/>
    </source>
</evidence>
<keyword evidence="6" id="KW-0479">Metal-binding</keyword>
<evidence type="ECO:0000256" key="7">
    <source>
        <dbReference type="RuleBase" id="RU003835"/>
    </source>
</evidence>
<feature type="binding site" evidence="6">
    <location>
        <position position="89"/>
    </location>
    <ligand>
        <name>substrate</name>
    </ligand>
</feature>
<dbReference type="RefSeq" id="WP_011642132.1">
    <property type="nucleotide sequence ID" value="NC_008347.1"/>
</dbReference>
<feature type="binding site" evidence="6">
    <location>
        <position position="377"/>
    </location>
    <ligand>
        <name>Mg(2+)</name>
        <dbReference type="ChEBI" id="CHEBI:18420"/>
    </ligand>
</feature>
<protein>
    <recommendedName>
        <fullName evidence="6">Acetate kinase</fullName>
        <ecNumber evidence="6">2.7.2.1</ecNumber>
    </recommendedName>
    <alternativeName>
        <fullName evidence="6">Acetokinase</fullName>
    </alternativeName>
</protein>
<evidence type="ECO:0000256" key="4">
    <source>
        <dbReference type="ARBA" id="ARBA00022777"/>
    </source>
</evidence>
<keyword evidence="2 6" id="KW-0808">Transferase</keyword>
<dbReference type="OrthoDB" id="9802453at2"/>
<dbReference type="PANTHER" id="PTHR21060">
    <property type="entry name" value="ACETATE KINASE"/>
    <property type="match status" value="1"/>
</dbReference>
<feature type="binding site" evidence="6">
    <location>
        <position position="7"/>
    </location>
    <ligand>
        <name>Mg(2+)</name>
        <dbReference type="ChEBI" id="CHEBI:18420"/>
    </ligand>
</feature>
<feature type="site" description="Transition state stabilizer" evidence="6">
    <location>
        <position position="237"/>
    </location>
</feature>
<feature type="site" description="Transition state stabilizer" evidence="6">
    <location>
        <position position="177"/>
    </location>
</feature>
<dbReference type="GO" id="GO:0006085">
    <property type="term" value="P:acetyl-CoA biosynthetic process"/>
    <property type="evidence" value="ECO:0007669"/>
    <property type="project" value="UniProtKB-UniRule"/>
</dbReference>
<dbReference type="STRING" id="394221.Mmar10_0189"/>
<evidence type="ECO:0000256" key="3">
    <source>
        <dbReference type="ARBA" id="ARBA00022741"/>
    </source>
</evidence>
<keyword evidence="3 6" id="KW-0547">Nucleotide-binding</keyword>
<sequence length="395" mass="43078">MRVLTINCGSSSVRLAVHDVVGNRVTERVRISCGKIGHNEARIKFRAKDANTAENWRYKLETHHQAVHHLLYLLDSEHWLDDVEVVGHRFVHDGGFFSQPVLIGPTARSQLERAARFAPLHMPASLEALDAAAVRLGKLPQYAVFDTHFHHNLPDLAQDTGLPRDFVSHPVRRYGFHGLSCEYVLDWFQSQGPEQLPSRLIVAHLGSGASATAILNGQSVDTTMGLTPVSGLPMATRSGDIDFGAALYVAENLDMTVCALRKLLNENAGLSGLSGLSGDMHELIERVAEQPSARDAVDYFCYHTAKHIAGLTVPLGGLDGIVFTGGIGAGSTEIRERICQRLTHFGLDMRNLKKSGNKAPHLEGAKGTKVFAVRCDENAVIARHVSGLRSTLPNI</sequence>
<gene>
    <name evidence="6" type="primary">ackA</name>
    <name evidence="8" type="ordered locus">Mmar10_0189</name>
</gene>
<dbReference type="PIRSF" id="PIRSF000722">
    <property type="entry name" value="Acetate_prop_kin"/>
    <property type="match status" value="1"/>
</dbReference>
<comment type="catalytic activity">
    <reaction evidence="6">
        <text>acetate + ATP = acetyl phosphate + ADP</text>
        <dbReference type="Rhea" id="RHEA:11352"/>
        <dbReference type="ChEBI" id="CHEBI:22191"/>
        <dbReference type="ChEBI" id="CHEBI:30089"/>
        <dbReference type="ChEBI" id="CHEBI:30616"/>
        <dbReference type="ChEBI" id="CHEBI:456216"/>
        <dbReference type="EC" id="2.7.2.1"/>
    </reaction>
</comment>
<comment type="pathway">
    <text evidence="6">Metabolic intermediate biosynthesis; acetyl-CoA biosynthesis; acetyl-CoA from acetate: step 1/2.</text>
</comment>
<dbReference type="GO" id="GO:0005737">
    <property type="term" value="C:cytoplasm"/>
    <property type="evidence" value="ECO:0007669"/>
    <property type="project" value="UniProtKB-SubCell"/>
</dbReference>
<evidence type="ECO:0000313" key="9">
    <source>
        <dbReference type="Proteomes" id="UP000001964"/>
    </source>
</evidence>
<dbReference type="GO" id="GO:0005524">
    <property type="term" value="F:ATP binding"/>
    <property type="evidence" value="ECO:0007669"/>
    <property type="project" value="UniProtKB-KW"/>
</dbReference>
<evidence type="ECO:0000256" key="1">
    <source>
        <dbReference type="ARBA" id="ARBA00008748"/>
    </source>
</evidence>
<dbReference type="eggNOG" id="COG0282">
    <property type="taxonomic scope" value="Bacteria"/>
</dbReference>
<comment type="similarity">
    <text evidence="1 6 7">Belongs to the acetokinase family.</text>
</comment>
<dbReference type="PANTHER" id="PTHR21060:SF15">
    <property type="entry name" value="ACETATE KINASE-RELATED"/>
    <property type="match status" value="1"/>
</dbReference>
<name>Q0ATA2_MARMM</name>
<evidence type="ECO:0000256" key="6">
    <source>
        <dbReference type="HAMAP-Rule" id="MF_00020"/>
    </source>
</evidence>
<comment type="function">
    <text evidence="6">Catalyzes the formation of acetyl phosphate from acetate and ATP. Can also catalyze the reverse reaction.</text>
</comment>
<keyword evidence="6" id="KW-0963">Cytoplasm</keyword>
<comment type="subcellular location">
    <subcellularLocation>
        <location evidence="6">Cytoplasm</location>
    </subcellularLocation>
</comment>
<evidence type="ECO:0000256" key="2">
    <source>
        <dbReference type="ARBA" id="ARBA00022679"/>
    </source>
</evidence>
<dbReference type="InterPro" id="IPR000890">
    <property type="entry name" value="Aliphatic_acid_kin_short-chain"/>
</dbReference>
<dbReference type="NCBIfam" id="TIGR00016">
    <property type="entry name" value="ackA"/>
    <property type="match status" value="1"/>
</dbReference>
<dbReference type="KEGG" id="mmr:Mmar10_0189"/>
<comment type="caution">
    <text evidence="6">Lacks conserved residue(s) required for the propagation of feature annotation.</text>
</comment>
<dbReference type="HOGENOM" id="CLU_020352_0_0_5"/>
<feature type="active site" description="Proton donor/acceptor" evidence="6">
    <location>
        <position position="146"/>
    </location>
</feature>
<dbReference type="Proteomes" id="UP000001964">
    <property type="component" value="Chromosome"/>
</dbReference>
<keyword evidence="6" id="KW-0460">Magnesium</keyword>
<comment type="cofactor">
    <cofactor evidence="6">
        <name>Mg(2+)</name>
        <dbReference type="ChEBI" id="CHEBI:18420"/>
    </cofactor>
    <cofactor evidence="6">
        <name>Mn(2+)</name>
        <dbReference type="ChEBI" id="CHEBI:29035"/>
    </cofactor>
    <text evidence="6">Mg(2+). Can also accept Mn(2+).</text>
</comment>
<dbReference type="InterPro" id="IPR023865">
    <property type="entry name" value="Aliphatic_acid_kinase_CS"/>
</dbReference>
<dbReference type="InterPro" id="IPR043129">
    <property type="entry name" value="ATPase_NBD"/>
</dbReference>
<dbReference type="EMBL" id="CP000449">
    <property type="protein sequence ID" value="ABI64485.1"/>
    <property type="molecule type" value="Genomic_DNA"/>
</dbReference>
<evidence type="ECO:0000256" key="5">
    <source>
        <dbReference type="ARBA" id="ARBA00022840"/>
    </source>
</evidence>
<proteinExistence type="inferred from homology"/>
<accession>Q0ATA2</accession>
<feature type="binding site" evidence="6">
    <location>
        <begin position="204"/>
        <end position="208"/>
    </location>
    <ligand>
        <name>ATP</name>
        <dbReference type="ChEBI" id="CHEBI:30616"/>
    </ligand>
</feature>
<keyword evidence="9" id="KW-1185">Reference proteome</keyword>
<organism evidence="8 9">
    <name type="scientific">Maricaulis maris (strain MCS10)</name>
    <name type="common">Caulobacter maris</name>
    <dbReference type="NCBI Taxonomy" id="394221"/>
    <lineage>
        <taxon>Bacteria</taxon>
        <taxon>Pseudomonadati</taxon>
        <taxon>Pseudomonadota</taxon>
        <taxon>Alphaproteobacteria</taxon>
        <taxon>Maricaulales</taxon>
        <taxon>Maricaulaceae</taxon>
        <taxon>Maricaulis</taxon>
    </lineage>
</organism>
<dbReference type="GO" id="GO:0008776">
    <property type="term" value="F:acetate kinase activity"/>
    <property type="evidence" value="ECO:0007669"/>
    <property type="project" value="UniProtKB-UniRule"/>
</dbReference>
<dbReference type="EC" id="2.7.2.1" evidence="6"/>
<dbReference type="Gene3D" id="3.30.420.40">
    <property type="match status" value="2"/>
</dbReference>
<dbReference type="GO" id="GO:0000287">
    <property type="term" value="F:magnesium ion binding"/>
    <property type="evidence" value="ECO:0007669"/>
    <property type="project" value="UniProtKB-UniRule"/>
</dbReference>
<dbReference type="PROSITE" id="PS01076">
    <property type="entry name" value="ACETATE_KINASE_2"/>
    <property type="match status" value="1"/>
</dbReference>
<keyword evidence="4 6" id="KW-0418">Kinase</keyword>